<dbReference type="Proteomes" id="UP000077857">
    <property type="component" value="Unassembled WGS sequence"/>
</dbReference>
<dbReference type="AlphaFoldDB" id="A0A177NBK3"/>
<name>A0A177NBK3_9GAMM</name>
<feature type="chain" id="PRO_5008068975" description="PEP-CTERM protein-sorting domain-containing protein" evidence="1">
    <location>
        <begin position="44"/>
        <end position="266"/>
    </location>
</feature>
<sequence length="266" mass="28028">MEGHNMIEKISNSRGINALEPRTGLYRALLAGACLIAATPSFAATTIAVDNDVMTSPFFTGANLVRGYAGDNREVNRVSTHNPFASPGAETVYLSFDYDFAANFTGPVTATLHLQSVAGGFDADASPESPFLVSAHAVSDNPLTAITDNTNPAGTTDWLSFYNNQIQPAASAASTSISGFGNVQLDVSAIVNDWISGANSVFVMALTGRNDSSGKDFLHGFLNNSQHPGSTYLTVSQVPLPGGLILMISGLVTLVVNSRKPKWVLR</sequence>
<evidence type="ECO:0000256" key="1">
    <source>
        <dbReference type="SAM" id="SignalP"/>
    </source>
</evidence>
<accession>A0A177NBK3</accession>
<gene>
    <name evidence="2" type="ORF">A1507_01065</name>
</gene>
<feature type="signal peptide" evidence="1">
    <location>
        <begin position="1"/>
        <end position="43"/>
    </location>
</feature>
<evidence type="ECO:0000313" key="2">
    <source>
        <dbReference type="EMBL" id="OAI14823.1"/>
    </source>
</evidence>
<evidence type="ECO:0000313" key="3">
    <source>
        <dbReference type="Proteomes" id="UP000077857"/>
    </source>
</evidence>
<proteinExistence type="predicted"/>
<keyword evidence="1" id="KW-0732">Signal</keyword>
<organism evidence="2 3">
    <name type="scientific">Methylomonas koyamae</name>
    <dbReference type="NCBI Taxonomy" id="702114"/>
    <lineage>
        <taxon>Bacteria</taxon>
        <taxon>Pseudomonadati</taxon>
        <taxon>Pseudomonadota</taxon>
        <taxon>Gammaproteobacteria</taxon>
        <taxon>Methylococcales</taxon>
        <taxon>Methylococcaceae</taxon>
        <taxon>Methylomonas</taxon>
    </lineage>
</organism>
<reference evidence="2 3" key="1">
    <citation type="submission" date="2016-03" db="EMBL/GenBank/DDBJ databases">
        <authorList>
            <person name="Ploux O."/>
        </authorList>
    </citation>
    <scope>NUCLEOTIDE SEQUENCE [LARGE SCALE GENOMIC DNA]</scope>
    <source>
        <strain evidence="2 3">R-45378</strain>
    </source>
</reference>
<evidence type="ECO:0008006" key="4">
    <source>
        <dbReference type="Google" id="ProtNLM"/>
    </source>
</evidence>
<comment type="caution">
    <text evidence="2">The sequence shown here is derived from an EMBL/GenBank/DDBJ whole genome shotgun (WGS) entry which is preliminary data.</text>
</comment>
<dbReference type="EMBL" id="LUUJ01000086">
    <property type="protein sequence ID" value="OAI14823.1"/>
    <property type="molecule type" value="Genomic_DNA"/>
</dbReference>
<protein>
    <recommendedName>
        <fullName evidence="4">PEP-CTERM protein-sorting domain-containing protein</fullName>
    </recommendedName>
</protein>